<reference evidence="2 3" key="1">
    <citation type="journal article" date="2016" name="Mol. Biol. Evol.">
        <title>Comparative Genomics of Early-Diverging Mushroom-Forming Fungi Provides Insights into the Origins of Lignocellulose Decay Capabilities.</title>
        <authorList>
            <person name="Nagy L.G."/>
            <person name="Riley R."/>
            <person name="Tritt A."/>
            <person name="Adam C."/>
            <person name="Daum C."/>
            <person name="Floudas D."/>
            <person name="Sun H."/>
            <person name="Yadav J.S."/>
            <person name="Pangilinan J."/>
            <person name="Larsson K.H."/>
            <person name="Matsuura K."/>
            <person name="Barry K."/>
            <person name="Labutti K."/>
            <person name="Kuo R."/>
            <person name="Ohm R.A."/>
            <person name="Bhattacharya S.S."/>
            <person name="Shirouzu T."/>
            <person name="Yoshinaga Y."/>
            <person name="Martin F.M."/>
            <person name="Grigoriev I.V."/>
            <person name="Hibbett D.S."/>
        </authorList>
    </citation>
    <scope>NUCLEOTIDE SEQUENCE [LARGE SCALE GENOMIC DNA]</scope>
    <source>
        <strain evidence="2 3">TUFC12733</strain>
    </source>
</reference>
<accession>A0A167LLU2</accession>
<feature type="compositionally biased region" description="Basic and acidic residues" evidence="1">
    <location>
        <begin position="61"/>
        <end position="70"/>
    </location>
</feature>
<sequence>MAEPFPRAAGEFACASFARVLRALAWGAISCRCANQSQGGDIPLTAGAPDAQLFSSAENSRSGEEREEKSTCSIGERAVPSLIWLECDGRIRNDPGG</sequence>
<dbReference type="EMBL" id="KV417287">
    <property type="protein sequence ID" value="KZO95827.1"/>
    <property type="molecule type" value="Genomic_DNA"/>
</dbReference>
<dbReference type="Proteomes" id="UP000076738">
    <property type="component" value="Unassembled WGS sequence"/>
</dbReference>
<protein>
    <submittedName>
        <fullName evidence="2">Uncharacterized protein</fullName>
    </submittedName>
</protein>
<feature type="region of interest" description="Disordered" evidence="1">
    <location>
        <begin position="44"/>
        <end position="73"/>
    </location>
</feature>
<name>A0A167LLU2_CALVF</name>
<evidence type="ECO:0000313" key="3">
    <source>
        <dbReference type="Proteomes" id="UP000076738"/>
    </source>
</evidence>
<evidence type="ECO:0000313" key="2">
    <source>
        <dbReference type="EMBL" id="KZO95827.1"/>
    </source>
</evidence>
<keyword evidence="3" id="KW-1185">Reference proteome</keyword>
<proteinExistence type="predicted"/>
<evidence type="ECO:0000256" key="1">
    <source>
        <dbReference type="SAM" id="MobiDB-lite"/>
    </source>
</evidence>
<gene>
    <name evidence="2" type="ORF">CALVIDRAFT_153434</name>
</gene>
<organism evidence="2 3">
    <name type="scientific">Calocera viscosa (strain TUFC12733)</name>
    <dbReference type="NCBI Taxonomy" id="1330018"/>
    <lineage>
        <taxon>Eukaryota</taxon>
        <taxon>Fungi</taxon>
        <taxon>Dikarya</taxon>
        <taxon>Basidiomycota</taxon>
        <taxon>Agaricomycotina</taxon>
        <taxon>Dacrymycetes</taxon>
        <taxon>Dacrymycetales</taxon>
        <taxon>Dacrymycetaceae</taxon>
        <taxon>Calocera</taxon>
    </lineage>
</organism>
<dbReference type="AlphaFoldDB" id="A0A167LLU2"/>